<dbReference type="EMBL" id="CP000968">
    <property type="protein sequence ID" value="ACB07365.1"/>
    <property type="molecule type" value="Genomic_DNA"/>
</dbReference>
<evidence type="ECO:0000256" key="8">
    <source>
        <dbReference type="SAM" id="Phobius"/>
    </source>
</evidence>
<evidence type="ECO:0000256" key="2">
    <source>
        <dbReference type="ARBA" id="ARBA00009843"/>
    </source>
</evidence>
<accession>B1L4I6</accession>
<dbReference type="STRING" id="374847.Kcr_0612"/>
<evidence type="ECO:0000313" key="10">
    <source>
        <dbReference type="EMBL" id="ACB07365.1"/>
    </source>
</evidence>
<dbReference type="FunCoup" id="B1L4I6">
    <property type="interactions" value="9"/>
</dbReference>
<evidence type="ECO:0000256" key="5">
    <source>
        <dbReference type="ARBA" id="ARBA00022692"/>
    </source>
</evidence>
<keyword evidence="6 8" id="KW-1133">Transmembrane helix</keyword>
<gene>
    <name evidence="10" type="ordered locus">Kcr_0612</name>
</gene>
<evidence type="ECO:0000256" key="6">
    <source>
        <dbReference type="ARBA" id="ARBA00022989"/>
    </source>
</evidence>
<dbReference type="InParanoid" id="B1L4I6"/>
<keyword evidence="11" id="KW-1185">Reference proteome</keyword>
<dbReference type="GO" id="GO:0005886">
    <property type="term" value="C:plasma membrane"/>
    <property type="evidence" value="ECO:0007669"/>
    <property type="project" value="UniProtKB-SubCell"/>
</dbReference>
<dbReference type="GeneID" id="6093896"/>
<dbReference type="HOGENOM" id="CLU_011920_3_0_2"/>
<feature type="transmembrane region" description="Helical" evidence="8">
    <location>
        <begin position="281"/>
        <end position="301"/>
    </location>
</feature>
<dbReference type="KEGG" id="kcr:Kcr_0612"/>
<evidence type="ECO:0000313" key="11">
    <source>
        <dbReference type="Proteomes" id="UP000001686"/>
    </source>
</evidence>
<dbReference type="PhylomeDB" id="B1L4I6"/>
<dbReference type="eggNOG" id="arCOG00238">
    <property type="taxonomic scope" value="Archaea"/>
</dbReference>
<feature type="transmembrane region" description="Helical" evidence="8">
    <location>
        <begin position="221"/>
        <end position="239"/>
    </location>
</feature>
<feature type="transmembrane region" description="Helical" evidence="8">
    <location>
        <begin position="361"/>
        <end position="385"/>
    </location>
</feature>
<evidence type="ECO:0000256" key="7">
    <source>
        <dbReference type="ARBA" id="ARBA00023136"/>
    </source>
</evidence>
<feature type="transmembrane region" description="Helical" evidence="8">
    <location>
        <begin position="405"/>
        <end position="423"/>
    </location>
</feature>
<feature type="transmembrane region" description="Helical" evidence="8">
    <location>
        <begin position="32"/>
        <end position="49"/>
    </location>
</feature>
<evidence type="ECO:0000259" key="9">
    <source>
        <dbReference type="Pfam" id="PF03600"/>
    </source>
</evidence>
<feature type="transmembrane region" description="Helical" evidence="8">
    <location>
        <begin position="177"/>
        <end position="200"/>
    </location>
</feature>
<feature type="transmembrane region" description="Helical" evidence="8">
    <location>
        <begin position="251"/>
        <end position="269"/>
    </location>
</feature>
<dbReference type="EnsemblBacteria" id="ACB07365">
    <property type="protein sequence ID" value="ACB07365"/>
    <property type="gene ID" value="Kcr_0612"/>
</dbReference>
<organism evidence="10 11">
    <name type="scientific">Korarchaeum cryptofilum (strain OPF8)</name>
    <dbReference type="NCBI Taxonomy" id="374847"/>
    <lineage>
        <taxon>Archaea</taxon>
        <taxon>Thermoproteota</taxon>
        <taxon>Candidatus Korarchaeia</taxon>
        <taxon>Candidatus Korarchaeales</taxon>
        <taxon>Candidatus Korarchaeaceae</taxon>
        <taxon>Candidatus Korarchaeum</taxon>
    </lineage>
</organism>
<protein>
    <submittedName>
        <fullName evidence="10">Citrate transporter</fullName>
    </submittedName>
</protein>
<evidence type="ECO:0000256" key="1">
    <source>
        <dbReference type="ARBA" id="ARBA00004651"/>
    </source>
</evidence>
<comment type="similarity">
    <text evidence="2">Belongs to the CitM (TC 2.A.11) transporter family.</text>
</comment>
<sequence length="426" mass="46466">MDYKTVVGLGITVFLTVSLVMRSRRPQIPVWSIMAFTSFLTIVSGLVGLDELESVIDLDVILFLIGMFTIVGLAESSGLLAMLPSWFISMFKSRYSLIYASSLLFGLLAAVAMNDTVALMGPPIAYAISRVARIDPRAMFLLLAFSLTIGSVMTPIGNPQNVLIVGRSGMVAPFLKFVAWLSVPTLLNLMVTPYILIKYYKIKNERVESLLMPYEVLRNRRDALIAGVGIIVVIVSLVLNDLLELMGLPHVSRRGFIPFVVAAGMYMLSSNPRKSISNIDWGTIVFFITMFITMEGVWRSGILSPMLEALVPTKLEGLKNLAAVTAASVLGSQLLSNVPFARLFIKYLESLGYGSGDDITWIALAMSSTVAGNLTLLGAASNIIMLEYLESRMGTTITFLEFLKVGSLVTIANIALYLPFLALSSL</sequence>
<dbReference type="AlphaFoldDB" id="B1L4I6"/>
<proteinExistence type="inferred from homology"/>
<dbReference type="PANTHER" id="PTHR43302">
    <property type="entry name" value="TRANSPORTER ARSB-RELATED"/>
    <property type="match status" value="1"/>
</dbReference>
<dbReference type="Pfam" id="PF03600">
    <property type="entry name" value="CitMHS"/>
    <property type="match status" value="1"/>
</dbReference>
<dbReference type="InterPro" id="IPR000802">
    <property type="entry name" value="Arsenical_pump_ArsB"/>
</dbReference>
<feature type="transmembrane region" description="Helical" evidence="8">
    <location>
        <begin position="61"/>
        <end position="83"/>
    </location>
</feature>
<keyword evidence="5 8" id="KW-0812">Transmembrane</keyword>
<feature type="transmembrane region" description="Helical" evidence="8">
    <location>
        <begin position="138"/>
        <end position="157"/>
    </location>
</feature>
<dbReference type="GO" id="GO:0015105">
    <property type="term" value="F:arsenite transmembrane transporter activity"/>
    <property type="evidence" value="ECO:0007669"/>
    <property type="project" value="InterPro"/>
</dbReference>
<keyword evidence="3" id="KW-0813">Transport</keyword>
<keyword evidence="7 8" id="KW-0472">Membrane</keyword>
<name>B1L4I6_KORCO</name>
<dbReference type="Proteomes" id="UP000001686">
    <property type="component" value="Chromosome"/>
</dbReference>
<dbReference type="GO" id="GO:0016020">
    <property type="term" value="C:membrane"/>
    <property type="evidence" value="ECO:0000318"/>
    <property type="project" value="GO_Central"/>
</dbReference>
<reference evidence="10 11" key="1">
    <citation type="journal article" date="2008" name="Proc. Natl. Acad. Sci. U.S.A.">
        <title>A korarchaeal genome reveals new insights into the evolution of the Archaea.</title>
        <authorList>
            <person name="Elkins J.G."/>
            <person name="Podar M."/>
            <person name="Graham D.E."/>
            <person name="Makarova K.S."/>
            <person name="Wolf Y."/>
            <person name="Randau L."/>
            <person name="Hedlund B.P."/>
            <person name="Brochier-Armanet C."/>
            <person name="Kunin V."/>
            <person name="Anderson I."/>
            <person name="Lapidus A."/>
            <person name="Goltsman E."/>
            <person name="Barry K."/>
            <person name="Koonin E.V."/>
            <person name="Hugenholtz P."/>
            <person name="Kyrpides N."/>
            <person name="Wanner G."/>
            <person name="Richardson P."/>
            <person name="Keller M."/>
            <person name="Stetter K.O."/>
        </authorList>
    </citation>
    <scope>NUCLEOTIDE SEQUENCE [LARGE SCALE GENOMIC DNA]</scope>
    <source>
        <strain evidence="11">OPF8</strain>
    </source>
</reference>
<comment type="subcellular location">
    <subcellularLocation>
        <location evidence="1">Cell membrane</location>
        <topology evidence="1">Multi-pass membrane protein</topology>
    </subcellularLocation>
</comment>
<dbReference type="RefSeq" id="WP_012309262.1">
    <property type="nucleotide sequence ID" value="NC_010482.1"/>
</dbReference>
<feature type="domain" description="Citrate transporter-like" evidence="9">
    <location>
        <begin position="28"/>
        <end position="371"/>
    </location>
</feature>
<dbReference type="PRINTS" id="PR00758">
    <property type="entry name" value="ARSENICPUMP"/>
</dbReference>
<keyword evidence="4" id="KW-1003">Cell membrane</keyword>
<dbReference type="PANTHER" id="PTHR43302:SF5">
    <property type="entry name" value="TRANSPORTER ARSB-RELATED"/>
    <property type="match status" value="1"/>
</dbReference>
<evidence type="ECO:0000256" key="4">
    <source>
        <dbReference type="ARBA" id="ARBA00022475"/>
    </source>
</evidence>
<evidence type="ECO:0000256" key="3">
    <source>
        <dbReference type="ARBA" id="ARBA00022448"/>
    </source>
</evidence>
<feature type="transmembrane region" description="Helical" evidence="8">
    <location>
        <begin position="103"/>
        <end position="126"/>
    </location>
</feature>
<dbReference type="InterPro" id="IPR004680">
    <property type="entry name" value="Cit_transptr-like_dom"/>
</dbReference>